<dbReference type="AlphaFoldDB" id="A0A4Q5LEF3"/>
<dbReference type="GO" id="GO:0046677">
    <property type="term" value="P:response to antibiotic"/>
    <property type="evidence" value="ECO:0007669"/>
    <property type="project" value="InterPro"/>
</dbReference>
<organism evidence="2 3">
    <name type="scientific">Hymenobacter persicinus</name>
    <dbReference type="NCBI Taxonomy" id="2025506"/>
    <lineage>
        <taxon>Bacteria</taxon>
        <taxon>Pseudomonadati</taxon>
        <taxon>Bacteroidota</taxon>
        <taxon>Cytophagia</taxon>
        <taxon>Cytophagales</taxon>
        <taxon>Hymenobacteraceae</taxon>
        <taxon>Hymenobacter</taxon>
    </lineage>
</organism>
<proteinExistence type="predicted"/>
<dbReference type="SUPFAM" id="SSF49464">
    <property type="entry name" value="Carboxypeptidase regulatory domain-like"/>
    <property type="match status" value="1"/>
</dbReference>
<dbReference type="SUPFAM" id="SSF159501">
    <property type="entry name" value="EreA/ChaN-like"/>
    <property type="match status" value="1"/>
</dbReference>
<evidence type="ECO:0000313" key="2">
    <source>
        <dbReference type="EMBL" id="RYU82493.1"/>
    </source>
</evidence>
<evidence type="ECO:0000256" key="1">
    <source>
        <dbReference type="SAM" id="SignalP"/>
    </source>
</evidence>
<sequence length="848" mass="93291">MSGVHFVGRWMLFMAGLCGGRVAWAQSVAAPPAWAVQPVRSLDPADEDFRDLEFLQQEIGDSRVVFLGEPTHGEGNVLIAKARLIRFLHQRMGFNTLAFESDFYALHKAQQVIDAGQDVRQALQQSLFPVWTQAREFEPTMRLIQTQKLRVAGFDPQVRAGSYSDNLVDELQQFVGPTIGNEKLYDVLEAGISFMAESYGWSPVVSYPEYSLASSLVTGHLRTIARQEPKRRAEAEFWVQCLASLLEQGRYYRTGKPNTKTRQTFTAQDSNPRDAQMAANLLFYTRQHPTAKIICWGASAHFANRPAALDNEELRHYQPLAGTFRTHYPHRVYSLALTGAGGYYRPAEQPDSLAVPAPPAGSLEARLASQPTPYSFINLARAGSGPRTTSYAMTEYVPVSGDWAQVFDGMLFVGALTPTHEVKASAPRPASYSGVPAAAQAPSVRPVPTPVEGSPVMERIVAGSGYTLSGTVVDPAGTGVLFASVQLVGTGIGTVANAKGVFSLQVPPMDKKLLLAVSCVGYEPVQLAVTGSQPVVVRLQPATYALAEVRVAAQQPDARRIMTRAVEQIGANYVRQNYQTKVYGRSVATNLDTLVQDVEHVSSLYNAGGYQDRQRTASMLQQVQWNKKAATDLTSGLFLGESTGIINQMDALSVSPLFEKSKLKHFTFSLAAVELKQGAEVYVLDFAAKRKSKAVTGISGVREFTGKVYINAADYAVVQCELRWVRDTAVWNAHVRNYFPRGGTAATAFHVLDDEQSIRQTVYYDKPAGGAYSISRTAMYWQERGRDLTKPGRVDLTSGVSIYFYDRTENAPQAIVNDRTNYAEMLNFAQKPHNAAFWQTYQRPVAVP</sequence>
<dbReference type="InterPro" id="IPR007815">
    <property type="entry name" value="Emycin_Estase"/>
</dbReference>
<dbReference type="InterPro" id="IPR008969">
    <property type="entry name" value="CarboxyPept-like_regulatory"/>
</dbReference>
<dbReference type="CDD" id="cd14728">
    <property type="entry name" value="Ere-like"/>
    <property type="match status" value="1"/>
</dbReference>
<evidence type="ECO:0000313" key="3">
    <source>
        <dbReference type="Proteomes" id="UP000294155"/>
    </source>
</evidence>
<dbReference type="PANTHER" id="PTHR31299">
    <property type="entry name" value="ESTERASE, PUTATIVE (AFU_ORTHOLOGUE AFUA_1G05850)-RELATED"/>
    <property type="match status" value="1"/>
</dbReference>
<dbReference type="EMBL" id="SEWE01000006">
    <property type="protein sequence ID" value="RYU82493.1"/>
    <property type="molecule type" value="Genomic_DNA"/>
</dbReference>
<gene>
    <name evidence="2" type="ORF">EWM57_04735</name>
</gene>
<evidence type="ECO:0008006" key="4">
    <source>
        <dbReference type="Google" id="ProtNLM"/>
    </source>
</evidence>
<feature type="chain" id="PRO_5020265720" description="Erythromycin esterase family protein" evidence="1">
    <location>
        <begin position="26"/>
        <end position="848"/>
    </location>
</feature>
<feature type="signal peptide" evidence="1">
    <location>
        <begin position="1"/>
        <end position="25"/>
    </location>
</feature>
<dbReference type="Pfam" id="PF13715">
    <property type="entry name" value="CarbopepD_reg_2"/>
    <property type="match status" value="1"/>
</dbReference>
<dbReference type="Gene3D" id="3.40.1660.10">
    <property type="entry name" value="EreA-like (biosynthetic domain)"/>
    <property type="match status" value="2"/>
</dbReference>
<comment type="caution">
    <text evidence="2">The sequence shown here is derived from an EMBL/GenBank/DDBJ whole genome shotgun (WGS) entry which is preliminary data.</text>
</comment>
<dbReference type="Pfam" id="PF05139">
    <property type="entry name" value="Erythro_esteras"/>
    <property type="match status" value="1"/>
</dbReference>
<dbReference type="InterPro" id="IPR052036">
    <property type="entry name" value="Hydrolase/PRTase-associated"/>
</dbReference>
<dbReference type="OrthoDB" id="9810066at2"/>
<name>A0A4Q5LEF3_9BACT</name>
<protein>
    <recommendedName>
        <fullName evidence="4">Erythromycin esterase family protein</fullName>
    </recommendedName>
</protein>
<accession>A0A4Q5LEF3</accession>
<keyword evidence="1" id="KW-0732">Signal</keyword>
<reference evidence="2 3" key="1">
    <citation type="submission" date="2019-02" db="EMBL/GenBank/DDBJ databases">
        <title>Bacterial novel species isolated from soil.</title>
        <authorList>
            <person name="Jung H.-Y."/>
        </authorList>
    </citation>
    <scope>NUCLEOTIDE SEQUENCE [LARGE SCALE GENOMIC DNA]</scope>
    <source>
        <strain evidence="2 3">1-3-3-3</strain>
    </source>
</reference>
<dbReference type="PANTHER" id="PTHR31299:SF0">
    <property type="entry name" value="ESTERASE, PUTATIVE (AFU_ORTHOLOGUE AFUA_1G05850)-RELATED"/>
    <property type="match status" value="1"/>
</dbReference>
<keyword evidence="3" id="KW-1185">Reference proteome</keyword>
<dbReference type="Proteomes" id="UP000294155">
    <property type="component" value="Unassembled WGS sequence"/>
</dbReference>